<name>A0A1Q6SFI4_9FIRM</name>
<organism evidence="1 2">
    <name type="scientific">Roseburia intestinalis</name>
    <dbReference type="NCBI Taxonomy" id="166486"/>
    <lineage>
        <taxon>Bacteria</taxon>
        <taxon>Bacillati</taxon>
        <taxon>Bacillota</taxon>
        <taxon>Clostridia</taxon>
        <taxon>Lachnospirales</taxon>
        <taxon>Lachnospiraceae</taxon>
        <taxon>Roseburia</taxon>
    </lineage>
</organism>
<gene>
    <name evidence="1" type="ORF">DW927_07815</name>
</gene>
<dbReference type="NCBIfam" id="TIGR02646">
    <property type="entry name" value="retron system putative HNH endonuclease"/>
    <property type="match status" value="1"/>
</dbReference>
<dbReference type="Gene3D" id="1.10.30.50">
    <property type="match status" value="1"/>
</dbReference>
<sequence length="216" mass="24837">MIYIQKDKEPDEIVSWKKKFKNKNKRKPCYEDIKSKPEKQQLKEALLHEQKYLCCYCCNRISDDSSHIEHFVPQSKDSGLSLEYSNLHASCQGENGDMKHCGHAKGNDYDKALLISPLDKNCEKRFAYSVNGKIEPSDLSDQGAEYTIKLLALNDERLKKAREEAMWTAGVFYAQGEKERETLIKQYSNPADGKRVPFCNAILYQLRKDQESAGSK</sequence>
<dbReference type="EMBL" id="QSFP01000007">
    <property type="protein sequence ID" value="RHA67623.1"/>
    <property type="molecule type" value="Genomic_DNA"/>
</dbReference>
<dbReference type="Proteomes" id="UP000284465">
    <property type="component" value="Unassembled WGS sequence"/>
</dbReference>
<dbReference type="RefSeq" id="WP_118591012.1">
    <property type="nucleotide sequence ID" value="NZ_JBLYGU010000015.1"/>
</dbReference>
<evidence type="ECO:0000313" key="1">
    <source>
        <dbReference type="EMBL" id="RHA67623.1"/>
    </source>
</evidence>
<proteinExistence type="predicted"/>
<evidence type="ECO:0000313" key="2">
    <source>
        <dbReference type="Proteomes" id="UP000284465"/>
    </source>
</evidence>
<accession>A0A1Q6SFI4</accession>
<dbReference type="InterPro" id="IPR013467">
    <property type="entry name" value="HNH78-like"/>
</dbReference>
<comment type="caution">
    <text evidence="1">The sequence shown here is derived from an EMBL/GenBank/DDBJ whole genome shotgun (WGS) entry which is preliminary data.</text>
</comment>
<dbReference type="AlphaFoldDB" id="A0A1Q6SFI4"/>
<reference evidence="1 2" key="1">
    <citation type="submission" date="2018-08" db="EMBL/GenBank/DDBJ databases">
        <title>A genome reference for cultivated species of the human gut microbiota.</title>
        <authorList>
            <person name="Zou Y."/>
            <person name="Xue W."/>
            <person name="Luo G."/>
        </authorList>
    </citation>
    <scope>NUCLEOTIDE SEQUENCE [LARGE SCALE GENOMIC DNA]</scope>
    <source>
        <strain evidence="1 2">AM43-11</strain>
    </source>
</reference>
<protein>
    <submittedName>
        <fullName evidence="1">TIGR02646 family protein</fullName>
    </submittedName>
</protein>